<evidence type="ECO:0000313" key="1">
    <source>
        <dbReference type="EMBL" id="GBP42957.1"/>
    </source>
</evidence>
<dbReference type="AlphaFoldDB" id="A0A4C1VYP1"/>
<name>A0A4C1VYP1_EUMVA</name>
<reference evidence="1 2" key="1">
    <citation type="journal article" date="2019" name="Commun. Biol.">
        <title>The bagworm genome reveals a unique fibroin gene that provides high tensile strength.</title>
        <authorList>
            <person name="Kono N."/>
            <person name="Nakamura H."/>
            <person name="Ohtoshi R."/>
            <person name="Tomita M."/>
            <person name="Numata K."/>
            <person name="Arakawa K."/>
        </authorList>
    </citation>
    <scope>NUCLEOTIDE SEQUENCE [LARGE SCALE GENOMIC DNA]</scope>
</reference>
<gene>
    <name evidence="1" type="ORF">EVAR_96454_1</name>
</gene>
<accession>A0A4C1VYP1</accession>
<organism evidence="1 2">
    <name type="scientific">Eumeta variegata</name>
    <name type="common">Bagworm moth</name>
    <name type="synonym">Eumeta japonica</name>
    <dbReference type="NCBI Taxonomy" id="151549"/>
    <lineage>
        <taxon>Eukaryota</taxon>
        <taxon>Metazoa</taxon>
        <taxon>Ecdysozoa</taxon>
        <taxon>Arthropoda</taxon>
        <taxon>Hexapoda</taxon>
        <taxon>Insecta</taxon>
        <taxon>Pterygota</taxon>
        <taxon>Neoptera</taxon>
        <taxon>Endopterygota</taxon>
        <taxon>Lepidoptera</taxon>
        <taxon>Glossata</taxon>
        <taxon>Ditrysia</taxon>
        <taxon>Tineoidea</taxon>
        <taxon>Psychidae</taxon>
        <taxon>Oiketicinae</taxon>
        <taxon>Eumeta</taxon>
    </lineage>
</organism>
<sequence length="170" mass="20129">MDSQSLEIEAKIDVTEGNFDSNYIFKEIYMSYRVRNTRRENIKWSLYNIYGDGLPMPYAILVQASVVEVETIRQNSRSISQLKNSSTYPKKPDKHLIKHLKKRRYVTRSFDSGDLDQDKRIDFKIKCKGVGYIQTYIQCSQKQQDLRRLEAIFRVPYLKRNPYRVTSLSL</sequence>
<protein>
    <submittedName>
        <fullName evidence="1">Uncharacterized protein</fullName>
    </submittedName>
</protein>
<comment type="caution">
    <text evidence="1">The sequence shown here is derived from an EMBL/GenBank/DDBJ whole genome shotgun (WGS) entry which is preliminary data.</text>
</comment>
<keyword evidence="2" id="KW-1185">Reference proteome</keyword>
<proteinExistence type="predicted"/>
<dbReference type="EMBL" id="BGZK01000427">
    <property type="protein sequence ID" value="GBP42957.1"/>
    <property type="molecule type" value="Genomic_DNA"/>
</dbReference>
<evidence type="ECO:0000313" key="2">
    <source>
        <dbReference type="Proteomes" id="UP000299102"/>
    </source>
</evidence>
<dbReference type="Proteomes" id="UP000299102">
    <property type="component" value="Unassembled WGS sequence"/>
</dbReference>